<evidence type="ECO:0000256" key="1">
    <source>
        <dbReference type="ARBA" id="ARBA00022723"/>
    </source>
</evidence>
<reference evidence="4 5" key="1">
    <citation type="journal article" date="2016" name="Int. J. Syst. Evol. Microbiol.">
        <title>Paraphotobacterium marinum gen. nov., sp. nov., a member of the family Vibrionaceae, isolated from surface seawater.</title>
        <authorList>
            <person name="Huang Z."/>
            <person name="Dong C."/>
            <person name="Shao Z."/>
        </authorList>
    </citation>
    <scope>NUCLEOTIDE SEQUENCE [LARGE SCALE GENOMIC DNA]</scope>
    <source>
        <strain evidence="4 5">NSCS20N07D</strain>
    </source>
</reference>
<sequence length="195" mass="22670">MNDLSKQISFISEVDQLKSILRQTALLSNERRENSAEHSWHAALTAQVLFPYFEIEISTEKVTKMLLIHDIVEIDAGDTFAFNSKYYSEEQAQNEKKAAHRIFGLLPDEQSTHFESLWLEFEEGKTNEAKCAKAIDRILPAIQNIENFGGTWKKYNISRDQILARNQILKEIAPKLWVYLNEKLKIAIQNKWIKD</sequence>
<dbReference type="AlphaFoldDB" id="A0A220VG74"/>
<keyword evidence="5" id="KW-1185">Reference proteome</keyword>
<dbReference type="PANTHER" id="PTHR11845:SF13">
    <property type="entry name" value="5'-DEOXYNUCLEOTIDASE HDDC2"/>
    <property type="match status" value="1"/>
</dbReference>
<dbReference type="KEGG" id="pmai:CF386_09895"/>
<proteinExistence type="predicted"/>
<protein>
    <submittedName>
        <fullName evidence="4">Hydrolase</fullName>
    </submittedName>
</protein>
<dbReference type="SUPFAM" id="SSF109604">
    <property type="entry name" value="HD-domain/PDEase-like"/>
    <property type="match status" value="1"/>
</dbReference>
<dbReference type="EMBL" id="CP022356">
    <property type="protein sequence ID" value="ASK79365.1"/>
    <property type="molecule type" value="Genomic_DNA"/>
</dbReference>
<dbReference type="PANTHER" id="PTHR11845">
    <property type="entry name" value="5'-DEOXYNUCLEOTIDASE HDDC2"/>
    <property type="match status" value="1"/>
</dbReference>
<name>A0A220VG74_9GAMM</name>
<dbReference type="Gene3D" id="1.10.3210.10">
    <property type="entry name" value="Hypothetical protein af1432"/>
    <property type="match status" value="1"/>
</dbReference>
<keyword evidence="2 4" id="KW-0378">Hydrolase</keyword>
<dbReference type="Pfam" id="PF13023">
    <property type="entry name" value="HD_3"/>
    <property type="match status" value="1"/>
</dbReference>
<evidence type="ECO:0000313" key="4">
    <source>
        <dbReference type="EMBL" id="ASK79365.1"/>
    </source>
</evidence>
<organism evidence="4 5">
    <name type="scientific">Paraphotobacterium marinum</name>
    <dbReference type="NCBI Taxonomy" id="1755811"/>
    <lineage>
        <taxon>Bacteria</taxon>
        <taxon>Pseudomonadati</taxon>
        <taxon>Pseudomonadota</taxon>
        <taxon>Gammaproteobacteria</taxon>
        <taxon>Vibrionales</taxon>
        <taxon>Vibrionaceae</taxon>
        <taxon>Paraphotobacterium</taxon>
    </lineage>
</organism>
<keyword evidence="1" id="KW-0479">Metal-binding</keyword>
<dbReference type="GO" id="GO:0005737">
    <property type="term" value="C:cytoplasm"/>
    <property type="evidence" value="ECO:0007669"/>
    <property type="project" value="TreeGrafter"/>
</dbReference>
<evidence type="ECO:0000313" key="5">
    <source>
        <dbReference type="Proteomes" id="UP000242175"/>
    </source>
</evidence>
<feature type="domain" description="HD" evidence="3">
    <location>
        <begin position="14"/>
        <end position="177"/>
    </location>
</feature>
<evidence type="ECO:0000259" key="3">
    <source>
        <dbReference type="Pfam" id="PF13023"/>
    </source>
</evidence>
<dbReference type="GO" id="GO:0046872">
    <property type="term" value="F:metal ion binding"/>
    <property type="evidence" value="ECO:0007669"/>
    <property type="project" value="UniProtKB-KW"/>
</dbReference>
<dbReference type="Proteomes" id="UP000242175">
    <property type="component" value="Chromosome small"/>
</dbReference>
<dbReference type="InterPro" id="IPR006674">
    <property type="entry name" value="HD_domain"/>
</dbReference>
<dbReference type="InterPro" id="IPR039356">
    <property type="entry name" value="YfbR/HDDC2"/>
</dbReference>
<accession>A0A220VG74</accession>
<dbReference type="RefSeq" id="WP_089074273.1">
    <property type="nucleotide sequence ID" value="NZ_CBCSAM010000004.1"/>
</dbReference>
<evidence type="ECO:0000256" key="2">
    <source>
        <dbReference type="ARBA" id="ARBA00022801"/>
    </source>
</evidence>
<dbReference type="OrthoDB" id="9796032at2"/>
<gene>
    <name evidence="4" type="ORF">CF386_09895</name>
</gene>
<dbReference type="GO" id="GO:0002953">
    <property type="term" value="F:5'-deoxynucleotidase activity"/>
    <property type="evidence" value="ECO:0007669"/>
    <property type="project" value="InterPro"/>
</dbReference>